<dbReference type="Gene3D" id="3.40.50.1220">
    <property type="entry name" value="TPP-binding domain"/>
    <property type="match status" value="1"/>
</dbReference>
<evidence type="ECO:0000256" key="4">
    <source>
        <dbReference type="PROSITE-ProRule" id="PRU00236"/>
    </source>
</evidence>
<name>A0A450UQ63_9GAMM</name>
<dbReference type="AlphaFoldDB" id="A0A450UQ63"/>
<comment type="caution">
    <text evidence="4">Lacks conserved residue(s) required for the propagation of feature annotation.</text>
</comment>
<reference evidence="6" key="1">
    <citation type="submission" date="2019-02" db="EMBL/GenBank/DDBJ databases">
        <authorList>
            <person name="Gruber-Vodicka R. H."/>
            <person name="Seah K. B. B."/>
        </authorList>
    </citation>
    <scope>NUCLEOTIDE SEQUENCE</scope>
    <source>
        <strain evidence="6">BECK_M6</strain>
    </source>
</reference>
<dbReference type="SUPFAM" id="SSF52467">
    <property type="entry name" value="DHS-like NAD/FAD-binding domain"/>
    <property type="match status" value="1"/>
</dbReference>
<organism evidence="6">
    <name type="scientific">Candidatus Kentrum sp. LFY</name>
    <dbReference type="NCBI Taxonomy" id="2126342"/>
    <lineage>
        <taxon>Bacteria</taxon>
        <taxon>Pseudomonadati</taxon>
        <taxon>Pseudomonadota</taxon>
        <taxon>Gammaproteobacteria</taxon>
        <taxon>Candidatus Kentrum</taxon>
    </lineage>
</organism>
<dbReference type="GO" id="GO:0070403">
    <property type="term" value="F:NAD+ binding"/>
    <property type="evidence" value="ECO:0007669"/>
    <property type="project" value="InterPro"/>
</dbReference>
<evidence type="ECO:0000259" key="5">
    <source>
        <dbReference type="PROSITE" id="PS50305"/>
    </source>
</evidence>
<evidence type="ECO:0000256" key="3">
    <source>
        <dbReference type="ARBA" id="ARBA00023027"/>
    </source>
</evidence>
<proteinExistence type="predicted"/>
<dbReference type="InterPro" id="IPR003000">
    <property type="entry name" value="Sirtuin"/>
</dbReference>
<keyword evidence="2" id="KW-0808">Transferase</keyword>
<evidence type="ECO:0000256" key="1">
    <source>
        <dbReference type="ARBA" id="ARBA00012928"/>
    </source>
</evidence>
<dbReference type="Pfam" id="PF02146">
    <property type="entry name" value="SIR2"/>
    <property type="match status" value="1"/>
</dbReference>
<evidence type="ECO:0000256" key="2">
    <source>
        <dbReference type="ARBA" id="ARBA00022679"/>
    </source>
</evidence>
<dbReference type="InterPro" id="IPR026590">
    <property type="entry name" value="Ssirtuin_cat_dom"/>
</dbReference>
<dbReference type="EMBL" id="CAADFH010000042">
    <property type="protein sequence ID" value="VFJ94615.1"/>
    <property type="molecule type" value="Genomic_DNA"/>
</dbReference>
<dbReference type="InterPro" id="IPR026591">
    <property type="entry name" value="Sirtuin_cat_small_dom_sf"/>
</dbReference>
<dbReference type="PANTHER" id="PTHR11085">
    <property type="entry name" value="NAD-DEPENDENT PROTEIN DEACYLASE SIRTUIN-5, MITOCHONDRIAL-RELATED"/>
    <property type="match status" value="1"/>
</dbReference>
<dbReference type="InterPro" id="IPR029035">
    <property type="entry name" value="DHS-like_NAD/FAD-binding_dom"/>
</dbReference>
<feature type="domain" description="Deacetylase sirtuin-type" evidence="5">
    <location>
        <begin position="2"/>
        <end position="277"/>
    </location>
</feature>
<sequence>MNQLMNTDILHAARQISRAQAILVGAGAGMGVDSGLPDFRGDEGFWRAYPPLKRLGLSFVNIANPAWLDADPKLAWGFYGHRLHLYRDTDPHEGFYILRRWMTRVGSGFVFTSNVDGQFQKAGYAEDELVECHGSLHHLQCIEGCSRAIWSASGTNVSVNLDTFQAADPLPACPHCGALARPNVLMFGDGGWCPERTAAQEAAFRRWLGKIRGTRLVIIECGAGRAVPTVRVTCEAVARDLGATLIRINPRDSEGPPGTISMVAGALATLTEIERAIDRGIRDHGQRSFASNRHTLL</sequence>
<dbReference type="GO" id="GO:0017136">
    <property type="term" value="F:histone deacetylase activity, NAD-dependent"/>
    <property type="evidence" value="ECO:0007669"/>
    <property type="project" value="TreeGrafter"/>
</dbReference>
<evidence type="ECO:0000313" key="6">
    <source>
        <dbReference type="EMBL" id="VFJ94615.1"/>
    </source>
</evidence>
<dbReference type="PANTHER" id="PTHR11085:SF4">
    <property type="entry name" value="NAD-DEPENDENT PROTEIN DEACYLASE"/>
    <property type="match status" value="1"/>
</dbReference>
<dbReference type="EC" id="2.3.1.286" evidence="1"/>
<dbReference type="PROSITE" id="PS50305">
    <property type="entry name" value="SIRTUIN"/>
    <property type="match status" value="1"/>
</dbReference>
<accession>A0A450UQ63</accession>
<keyword evidence="3" id="KW-0520">NAD</keyword>
<dbReference type="Gene3D" id="3.30.1600.10">
    <property type="entry name" value="SIR2/SIRT2 'Small Domain"/>
    <property type="match status" value="1"/>
</dbReference>
<gene>
    <name evidence="6" type="ORF">BECKLFY1418A_GA0070994_104213</name>
</gene>
<dbReference type="InterPro" id="IPR050134">
    <property type="entry name" value="NAD-dep_sirtuin_deacylases"/>
</dbReference>
<protein>
    <recommendedName>
        <fullName evidence="1">protein acetyllysine N-acetyltransferase</fullName>
        <ecNumber evidence="1">2.3.1.286</ecNumber>
    </recommendedName>
</protein>